<feature type="compositionally biased region" description="Low complexity" evidence="1">
    <location>
        <begin position="188"/>
        <end position="206"/>
    </location>
</feature>
<dbReference type="InterPro" id="IPR000210">
    <property type="entry name" value="BTB/POZ_dom"/>
</dbReference>
<feature type="region of interest" description="Disordered" evidence="1">
    <location>
        <begin position="183"/>
        <end position="208"/>
    </location>
</feature>
<evidence type="ECO:0000313" key="3">
    <source>
        <dbReference type="EMBL" id="KAG5679134.1"/>
    </source>
</evidence>
<dbReference type="SUPFAM" id="SSF54695">
    <property type="entry name" value="POZ domain"/>
    <property type="match status" value="1"/>
</dbReference>
<dbReference type="Pfam" id="PF20871">
    <property type="entry name" value="KCTD1-15_CTD"/>
    <property type="match status" value="1"/>
</dbReference>
<dbReference type="GO" id="GO:0051260">
    <property type="term" value="P:protein homooligomerization"/>
    <property type="evidence" value="ECO:0007669"/>
    <property type="project" value="InterPro"/>
</dbReference>
<dbReference type="Pfam" id="PF02214">
    <property type="entry name" value="BTB_2"/>
    <property type="match status" value="1"/>
</dbReference>
<organism evidence="3 4">
    <name type="scientific">Polypedilum vanderplanki</name>
    <name type="common">Sleeping chironomid midge</name>
    <dbReference type="NCBI Taxonomy" id="319348"/>
    <lineage>
        <taxon>Eukaryota</taxon>
        <taxon>Metazoa</taxon>
        <taxon>Ecdysozoa</taxon>
        <taxon>Arthropoda</taxon>
        <taxon>Hexapoda</taxon>
        <taxon>Insecta</taxon>
        <taxon>Pterygota</taxon>
        <taxon>Neoptera</taxon>
        <taxon>Endopterygota</taxon>
        <taxon>Diptera</taxon>
        <taxon>Nematocera</taxon>
        <taxon>Chironomoidea</taxon>
        <taxon>Chironomidae</taxon>
        <taxon>Chironominae</taxon>
        <taxon>Polypedilum</taxon>
        <taxon>Polypedilum</taxon>
    </lineage>
</organism>
<feature type="domain" description="BTB" evidence="2">
    <location>
        <begin position="76"/>
        <end position="178"/>
    </location>
</feature>
<gene>
    <name evidence="3" type="ORF">PVAND_008726</name>
</gene>
<name>A0A9J6CBY7_POLVA</name>
<dbReference type="InterPro" id="IPR003131">
    <property type="entry name" value="T1-type_BTB"/>
</dbReference>
<evidence type="ECO:0000259" key="2">
    <source>
        <dbReference type="SMART" id="SM00225"/>
    </source>
</evidence>
<evidence type="ECO:0000256" key="1">
    <source>
        <dbReference type="SAM" id="MobiDB-lite"/>
    </source>
</evidence>
<feature type="region of interest" description="Disordered" evidence="1">
    <location>
        <begin position="1"/>
        <end position="49"/>
    </location>
</feature>
<dbReference type="PANTHER" id="PTHR14499">
    <property type="entry name" value="POTASSIUM CHANNEL TETRAMERIZATION DOMAIN-CONTAINING"/>
    <property type="match status" value="1"/>
</dbReference>
<dbReference type="CDD" id="cd18361">
    <property type="entry name" value="BTB_POZ_KCTD1-like"/>
    <property type="match status" value="1"/>
</dbReference>
<reference evidence="3" key="1">
    <citation type="submission" date="2021-03" db="EMBL/GenBank/DDBJ databases">
        <title>Chromosome level genome of the anhydrobiotic midge Polypedilum vanderplanki.</title>
        <authorList>
            <person name="Yoshida Y."/>
            <person name="Kikawada T."/>
            <person name="Gusev O."/>
        </authorList>
    </citation>
    <scope>NUCLEOTIDE SEQUENCE</scope>
    <source>
        <strain evidence="3">NIAS01</strain>
        <tissue evidence="3">Whole body or cell culture</tissue>
    </source>
</reference>
<comment type="caution">
    <text evidence="3">The sequence shown here is derived from an EMBL/GenBank/DDBJ whole genome shotgun (WGS) entry which is preliminary data.</text>
</comment>
<dbReference type="InterPro" id="IPR048595">
    <property type="entry name" value="KCTD1-15-like_C"/>
</dbReference>
<dbReference type="AlphaFoldDB" id="A0A9J6CBY7"/>
<keyword evidence="4" id="KW-1185">Reference proteome</keyword>
<dbReference type="EMBL" id="JADBJN010000002">
    <property type="protein sequence ID" value="KAG5679134.1"/>
    <property type="molecule type" value="Genomic_DNA"/>
</dbReference>
<dbReference type="OrthoDB" id="2414723at2759"/>
<dbReference type="Gene3D" id="3.30.710.10">
    <property type="entry name" value="Potassium Channel Kv1.1, Chain A"/>
    <property type="match status" value="1"/>
</dbReference>
<feature type="compositionally biased region" description="Polar residues" evidence="1">
    <location>
        <begin position="1"/>
        <end position="10"/>
    </location>
</feature>
<sequence length="335" mass="36963">MEPRDLSSSARLFPNAQIKISTSPTTSPTSNSSSPTPANSGSPVGNQGLSSSASGCIHTKPITGIPCVAAASRYTAPVHIDVGGQIYTSSLESLTKFPESKLAKLFNGTIPIVLDSLKQHYFIDRDGNMFRHILNFMRNSRLLISEDFCDLELLLEEAKYFEIAPMVRQIEQMKRERLKNGLKTVAATSSSRSPSPSRSKPTSNNKLANNNDLYEVVALQISPDLGERILMSSERSVLDEIFPETNQAILDARSGVAWNQFEGRQVIRFPLNGYCKLNSIQVITRLLNSGFCLEASTGYSSGVENQQFSEYLFVRKVRNNNNINSSSNNNINNNN</sequence>
<feature type="compositionally biased region" description="Low complexity" evidence="1">
    <location>
        <begin position="21"/>
        <end position="43"/>
    </location>
</feature>
<evidence type="ECO:0000313" key="4">
    <source>
        <dbReference type="Proteomes" id="UP001107558"/>
    </source>
</evidence>
<dbReference type="PANTHER" id="PTHR14499:SF67">
    <property type="entry name" value="BTB_POZ DOMAIN-CONTAINING PROTEIN TIWAZ"/>
    <property type="match status" value="1"/>
</dbReference>
<proteinExistence type="predicted"/>
<dbReference type="Proteomes" id="UP001107558">
    <property type="component" value="Chromosome 2"/>
</dbReference>
<dbReference type="SMART" id="SM00225">
    <property type="entry name" value="BTB"/>
    <property type="match status" value="1"/>
</dbReference>
<accession>A0A9J6CBY7</accession>
<protein>
    <recommendedName>
        <fullName evidence="2">BTB domain-containing protein</fullName>
    </recommendedName>
</protein>
<dbReference type="InterPro" id="IPR011333">
    <property type="entry name" value="SKP1/BTB/POZ_sf"/>
</dbReference>